<organism evidence="2 3">
    <name type="scientific">Jannaschia faecimaris</name>
    <dbReference type="NCBI Taxonomy" id="1244108"/>
    <lineage>
        <taxon>Bacteria</taxon>
        <taxon>Pseudomonadati</taxon>
        <taxon>Pseudomonadota</taxon>
        <taxon>Alphaproteobacteria</taxon>
        <taxon>Rhodobacterales</taxon>
        <taxon>Roseobacteraceae</taxon>
        <taxon>Jannaschia</taxon>
    </lineage>
</organism>
<evidence type="ECO:0000313" key="2">
    <source>
        <dbReference type="EMBL" id="SDY90099.1"/>
    </source>
</evidence>
<accession>A0A1H3NPK3</accession>
<evidence type="ECO:0000313" key="3">
    <source>
        <dbReference type="Proteomes" id="UP000198914"/>
    </source>
</evidence>
<protein>
    <submittedName>
        <fullName evidence="2">Uncharacterized protein</fullName>
    </submittedName>
</protein>
<gene>
    <name evidence="2" type="ORF">SAMN05444004_10438</name>
</gene>
<dbReference type="AlphaFoldDB" id="A0A1H3NPK3"/>
<sequence>MRSGFLRLEGFASKAEVDAPRGPGPHAAKTEGSHVRLVQNGRRERKGGKRSSAASCIQVRFAGCSTNSRQEYQWPVPAHQEFAFRRKCTNAYERTCKDDVSLGSLRAAKAASYPQLRKSYIFWRSCPAGSLNIVVSGVFHCAGK</sequence>
<reference evidence="3" key="1">
    <citation type="submission" date="2016-10" db="EMBL/GenBank/DDBJ databases">
        <authorList>
            <person name="Varghese N."/>
            <person name="Submissions S."/>
        </authorList>
    </citation>
    <scope>NUCLEOTIDE SEQUENCE [LARGE SCALE GENOMIC DNA]</scope>
    <source>
        <strain evidence="3">DSM 100420</strain>
    </source>
</reference>
<proteinExistence type="predicted"/>
<dbReference type="EMBL" id="FNPX01000004">
    <property type="protein sequence ID" value="SDY90099.1"/>
    <property type="molecule type" value="Genomic_DNA"/>
</dbReference>
<keyword evidence="3" id="KW-1185">Reference proteome</keyword>
<evidence type="ECO:0000256" key="1">
    <source>
        <dbReference type="SAM" id="MobiDB-lite"/>
    </source>
</evidence>
<name>A0A1H3NPK3_9RHOB</name>
<dbReference type="Proteomes" id="UP000198914">
    <property type="component" value="Unassembled WGS sequence"/>
</dbReference>
<feature type="region of interest" description="Disordered" evidence="1">
    <location>
        <begin position="16"/>
        <end position="51"/>
    </location>
</feature>